<name>A0A803R9U4_CANSA</name>
<dbReference type="Gramene" id="novel_model_682_5bd9a17a">
    <property type="protein sequence ID" value="cds.novel_model_682_5bd9a17a"/>
    <property type="gene ID" value="novel_gene_373_5bd9a17a"/>
</dbReference>
<accession>A0A803R9U4</accession>
<proteinExistence type="predicted"/>
<protein>
    <submittedName>
        <fullName evidence="1">Uncharacterized protein</fullName>
    </submittedName>
</protein>
<keyword evidence="2" id="KW-1185">Reference proteome</keyword>
<evidence type="ECO:0000313" key="1">
    <source>
        <dbReference type="EnsemblPlants" id="cds.novel_model_682_5bd9a17a"/>
    </source>
</evidence>
<evidence type="ECO:0000313" key="2">
    <source>
        <dbReference type="Proteomes" id="UP000596661"/>
    </source>
</evidence>
<organism evidence="1 2">
    <name type="scientific">Cannabis sativa</name>
    <name type="common">Hemp</name>
    <name type="synonym">Marijuana</name>
    <dbReference type="NCBI Taxonomy" id="3483"/>
    <lineage>
        <taxon>Eukaryota</taxon>
        <taxon>Viridiplantae</taxon>
        <taxon>Streptophyta</taxon>
        <taxon>Embryophyta</taxon>
        <taxon>Tracheophyta</taxon>
        <taxon>Spermatophyta</taxon>
        <taxon>Magnoliopsida</taxon>
        <taxon>eudicotyledons</taxon>
        <taxon>Gunneridae</taxon>
        <taxon>Pentapetalae</taxon>
        <taxon>rosids</taxon>
        <taxon>fabids</taxon>
        <taxon>Rosales</taxon>
        <taxon>Cannabaceae</taxon>
        <taxon>Cannabis</taxon>
    </lineage>
</organism>
<dbReference type="Proteomes" id="UP000596661">
    <property type="component" value="Chromosome 2"/>
</dbReference>
<reference evidence="1" key="2">
    <citation type="submission" date="2021-03" db="UniProtKB">
        <authorList>
            <consortium name="EnsemblPlants"/>
        </authorList>
    </citation>
    <scope>IDENTIFICATION</scope>
</reference>
<reference evidence="1" key="1">
    <citation type="submission" date="2018-11" db="EMBL/GenBank/DDBJ databases">
        <authorList>
            <person name="Grassa J C."/>
        </authorList>
    </citation>
    <scope>NUCLEOTIDE SEQUENCE [LARGE SCALE GENOMIC DNA]</scope>
</reference>
<dbReference type="EMBL" id="UZAU01000132">
    <property type="status" value="NOT_ANNOTATED_CDS"/>
    <property type="molecule type" value="Genomic_DNA"/>
</dbReference>
<sequence length="63" mass="7271">MASNSIWTSSPCEMAHQWHVSRSNFYRAGGLFVLQIEGQSLDLETLPLLLLQQRAHLSLERRF</sequence>
<dbReference type="AlphaFoldDB" id="A0A803R9U4"/>
<dbReference type="EnsemblPlants" id="novel_model_682_5bd9a17a">
    <property type="protein sequence ID" value="cds.novel_model_682_5bd9a17a"/>
    <property type="gene ID" value="novel_gene_373_5bd9a17a"/>
</dbReference>